<keyword evidence="2" id="KW-0677">Repeat</keyword>
<dbReference type="Gene3D" id="3.10.580.10">
    <property type="entry name" value="CBS-domain"/>
    <property type="match status" value="1"/>
</dbReference>
<evidence type="ECO:0000256" key="1">
    <source>
        <dbReference type="ARBA" id="ARBA00008165"/>
    </source>
</evidence>
<dbReference type="Proteomes" id="UP000598633">
    <property type="component" value="Unassembled WGS sequence"/>
</dbReference>
<evidence type="ECO:0000256" key="4">
    <source>
        <dbReference type="PIRNR" id="PIRNR004692"/>
    </source>
</evidence>
<dbReference type="PIRSF" id="PIRSF004692">
    <property type="entry name" value="KdsD_KpsF"/>
    <property type="match status" value="1"/>
</dbReference>
<dbReference type="InterPro" id="IPR046342">
    <property type="entry name" value="CBS_dom_sf"/>
</dbReference>
<keyword evidence="5" id="KW-0862">Zinc</keyword>
<dbReference type="InterPro" id="IPR001347">
    <property type="entry name" value="SIS_dom"/>
</dbReference>
<dbReference type="PROSITE" id="PS51371">
    <property type="entry name" value="CBS"/>
    <property type="match status" value="1"/>
</dbReference>
<dbReference type="Gene3D" id="3.40.50.10490">
    <property type="entry name" value="Glucose-6-phosphate isomerase like protein, domain 1"/>
    <property type="match status" value="1"/>
</dbReference>
<dbReference type="GO" id="GO:0005975">
    <property type="term" value="P:carbohydrate metabolic process"/>
    <property type="evidence" value="ECO:0007669"/>
    <property type="project" value="InterPro"/>
</dbReference>
<dbReference type="GO" id="GO:1901135">
    <property type="term" value="P:carbohydrate derivative metabolic process"/>
    <property type="evidence" value="ECO:0007669"/>
    <property type="project" value="InterPro"/>
</dbReference>
<reference evidence="10 11" key="1">
    <citation type="submission" date="2020-08" db="EMBL/GenBank/DDBJ databases">
        <title>Acidobacteriota in marine sediments use diverse sulfur dissimilation pathways.</title>
        <authorList>
            <person name="Wasmund K."/>
        </authorList>
    </citation>
    <scope>NUCLEOTIDE SEQUENCE [LARGE SCALE GENOMIC DNA]</scope>
    <source>
        <strain evidence="10">MAG AM3-A</strain>
    </source>
</reference>
<organism evidence="10 11">
    <name type="scientific">Candidatus Sulfomarinibacter kjeldsenii</name>
    <dbReference type="NCBI Taxonomy" id="2885994"/>
    <lineage>
        <taxon>Bacteria</taxon>
        <taxon>Pseudomonadati</taxon>
        <taxon>Acidobacteriota</taxon>
        <taxon>Thermoanaerobaculia</taxon>
        <taxon>Thermoanaerobaculales</taxon>
        <taxon>Candidatus Sulfomarinibacteraceae</taxon>
        <taxon>Candidatus Sulfomarinibacter</taxon>
    </lineage>
</organism>
<comment type="similarity">
    <text evidence="1 4">Belongs to the SIS family. GutQ/KpsF subfamily.</text>
</comment>
<feature type="domain" description="CBS" evidence="8">
    <location>
        <begin position="199"/>
        <end position="258"/>
    </location>
</feature>
<evidence type="ECO:0000256" key="3">
    <source>
        <dbReference type="ARBA" id="ARBA00023122"/>
    </source>
</evidence>
<dbReference type="Pfam" id="PF01380">
    <property type="entry name" value="SIS"/>
    <property type="match status" value="1"/>
</dbReference>
<dbReference type="SUPFAM" id="SSF54631">
    <property type="entry name" value="CBS-domain pair"/>
    <property type="match status" value="1"/>
</dbReference>
<dbReference type="GO" id="GO:0019146">
    <property type="term" value="F:arabinose-5-phosphate isomerase activity"/>
    <property type="evidence" value="ECO:0007669"/>
    <property type="project" value="UniProtKB-ARBA"/>
</dbReference>
<dbReference type="PROSITE" id="PS51464">
    <property type="entry name" value="SIS"/>
    <property type="match status" value="1"/>
</dbReference>
<dbReference type="EMBL" id="JACXWA010000039">
    <property type="protein sequence ID" value="MBD3870180.1"/>
    <property type="molecule type" value="Genomic_DNA"/>
</dbReference>
<evidence type="ECO:0000256" key="5">
    <source>
        <dbReference type="PIRSR" id="PIRSR004692-2"/>
    </source>
</evidence>
<evidence type="ECO:0000256" key="2">
    <source>
        <dbReference type="ARBA" id="ARBA00022737"/>
    </source>
</evidence>
<sequence length="318" mass="33816">MSHDIARQVLETEANAIRNLMENIPEDFDPAVELIAGCAGRVVFTGLGKSGIICRKISATMRSTGTPALFMHPAEAIHGDLGMVTGNDLVIAISNSGTTEEILELLAVLRRIGISLIAITSNPDSPLATVADLHLDVGVRREACPMNLAPTASTTASLALGDALAMAVSVKKGFKEEDFARLHPGGKLGKRFLKVGELMHSGDQVPRVTADAAMKDVIYEMSRKALGMTTVQDDAGRLLGVITDGDLRRLMERDPDPLAHAASEVMHKGGVCIDADELATAALKLLEEKRITSLMVCDGEGPLKGVLHVHDLWGVGLF</sequence>
<keyword evidence="10" id="KW-0413">Isomerase</keyword>
<evidence type="ECO:0000313" key="10">
    <source>
        <dbReference type="EMBL" id="MBD3870180.1"/>
    </source>
</evidence>
<dbReference type="InterPro" id="IPR046348">
    <property type="entry name" value="SIS_dom_sf"/>
</dbReference>
<feature type="domain" description="SIS" evidence="9">
    <location>
        <begin position="31"/>
        <end position="174"/>
    </location>
</feature>
<accession>A0A8J6Y4F6</accession>
<feature type="binding site" evidence="5">
    <location>
        <position position="72"/>
    </location>
    <ligand>
        <name>Zn(2+)</name>
        <dbReference type="ChEBI" id="CHEBI:29105"/>
    </ligand>
</feature>
<dbReference type="InterPro" id="IPR000644">
    <property type="entry name" value="CBS_dom"/>
</dbReference>
<dbReference type="CDD" id="cd04604">
    <property type="entry name" value="CBS_pair_SIS_assoc"/>
    <property type="match status" value="1"/>
</dbReference>
<dbReference type="FunFam" id="3.40.50.10490:FF:000011">
    <property type="entry name" value="Arabinose 5-phosphate isomerase"/>
    <property type="match status" value="1"/>
</dbReference>
<dbReference type="PANTHER" id="PTHR42745">
    <property type="match status" value="1"/>
</dbReference>
<dbReference type="CDD" id="cd05014">
    <property type="entry name" value="SIS_Kpsf"/>
    <property type="match status" value="1"/>
</dbReference>
<evidence type="ECO:0000256" key="6">
    <source>
        <dbReference type="PIRSR" id="PIRSR004692-3"/>
    </source>
</evidence>
<keyword evidence="3 7" id="KW-0129">CBS domain</keyword>
<dbReference type="NCBIfam" id="TIGR00393">
    <property type="entry name" value="kpsF"/>
    <property type="match status" value="1"/>
</dbReference>
<gene>
    <name evidence="10" type="ORF">IFJ97_02335</name>
</gene>
<name>A0A8J6Y4F6_9BACT</name>
<dbReference type="InterPro" id="IPR004800">
    <property type="entry name" value="KdsD/KpsF-type"/>
</dbReference>
<evidence type="ECO:0000259" key="8">
    <source>
        <dbReference type="PROSITE" id="PS51371"/>
    </source>
</evidence>
<keyword evidence="5" id="KW-0479">Metal-binding</keyword>
<dbReference type="PANTHER" id="PTHR42745:SF1">
    <property type="entry name" value="ARABINOSE 5-PHOSPHATE ISOMERASE KDSD"/>
    <property type="match status" value="1"/>
</dbReference>
<evidence type="ECO:0000313" key="11">
    <source>
        <dbReference type="Proteomes" id="UP000598633"/>
    </source>
</evidence>
<dbReference type="Pfam" id="PF00571">
    <property type="entry name" value="CBS"/>
    <property type="match status" value="2"/>
</dbReference>
<feature type="site" description="Catalytically relevant" evidence="6">
    <location>
        <position position="49"/>
    </location>
</feature>
<dbReference type="InterPro" id="IPR035474">
    <property type="entry name" value="SIS_Kpsf"/>
</dbReference>
<evidence type="ECO:0000259" key="9">
    <source>
        <dbReference type="PROSITE" id="PS51464"/>
    </source>
</evidence>
<dbReference type="GO" id="GO:0097367">
    <property type="term" value="F:carbohydrate derivative binding"/>
    <property type="evidence" value="ECO:0007669"/>
    <property type="project" value="InterPro"/>
</dbReference>
<evidence type="ECO:0000256" key="7">
    <source>
        <dbReference type="PROSITE-ProRule" id="PRU00703"/>
    </source>
</evidence>
<comment type="caution">
    <text evidence="10">The sequence shown here is derived from an EMBL/GenBank/DDBJ whole genome shotgun (WGS) entry which is preliminary data.</text>
</comment>
<feature type="site" description="Catalytically relevant" evidence="6">
    <location>
        <position position="142"/>
    </location>
</feature>
<dbReference type="AlphaFoldDB" id="A0A8J6Y4F6"/>
<dbReference type="GO" id="GO:0046872">
    <property type="term" value="F:metal ion binding"/>
    <property type="evidence" value="ECO:0007669"/>
    <property type="project" value="UniProtKB-KW"/>
</dbReference>
<feature type="site" description="Catalytically relevant" evidence="6">
    <location>
        <position position="183"/>
    </location>
</feature>
<dbReference type="SUPFAM" id="SSF53697">
    <property type="entry name" value="SIS domain"/>
    <property type="match status" value="1"/>
</dbReference>
<proteinExistence type="inferred from homology"/>
<feature type="site" description="Catalytically relevant" evidence="6">
    <location>
        <position position="101"/>
    </location>
</feature>
<protein>
    <submittedName>
        <fullName evidence="10">KpsF/GutQ family sugar-phosphate isomerase</fullName>
    </submittedName>
</protein>
<dbReference type="InterPro" id="IPR050986">
    <property type="entry name" value="GutQ/KpsF_isomerases"/>
</dbReference>